<name>A0A2P5GUJ5_9ENTR</name>
<evidence type="ECO:0000256" key="3">
    <source>
        <dbReference type="ARBA" id="ARBA00023143"/>
    </source>
</evidence>
<proteinExistence type="inferred from homology"/>
<evidence type="ECO:0000256" key="1">
    <source>
        <dbReference type="ARBA" id="ARBA00022636"/>
    </source>
</evidence>
<dbReference type="GO" id="GO:0071973">
    <property type="term" value="P:bacterial-type flagellum-dependent cell motility"/>
    <property type="evidence" value="ECO:0007669"/>
    <property type="project" value="UniProtKB-UniRule"/>
</dbReference>
<dbReference type="OrthoDB" id="5572581at2"/>
<evidence type="ECO:0000256" key="4">
    <source>
        <dbReference type="HAMAP-Rule" id="MF_01457"/>
    </source>
</evidence>
<comment type="similarity">
    <text evidence="4">Belongs to the YcgR family.</text>
</comment>
<comment type="subunit">
    <text evidence="4">Monomer. Interacts with the flagellar basal bodies.</text>
</comment>
<feature type="domain" description="PilZ" evidence="5">
    <location>
        <begin position="112"/>
        <end position="229"/>
    </location>
</feature>
<dbReference type="InterPro" id="IPR023787">
    <property type="entry name" value="T3SS_YcgR"/>
</dbReference>
<gene>
    <name evidence="4" type="primary">ycgR</name>
    <name evidence="8" type="ORF">CHU32_05325</name>
    <name evidence="7" type="ORF">CHU33_03770</name>
</gene>
<keyword evidence="2 4" id="KW-0547">Nucleotide-binding</keyword>
<dbReference type="Gene3D" id="2.30.110.10">
    <property type="entry name" value="Electron Transport, Fmn-binding Protein, Chain A"/>
    <property type="match status" value="1"/>
</dbReference>
<protein>
    <recommendedName>
        <fullName evidence="4">Flagellar brake protein YcgR</fullName>
    </recommendedName>
    <alternativeName>
        <fullName evidence="4">Cyclic di-GMP binding protein YcgR</fullName>
    </alternativeName>
</protein>
<feature type="domain" description="Type III secretion system flagellar brake protein YcgR PilZN" evidence="6">
    <location>
        <begin position="8"/>
        <end position="109"/>
    </location>
</feature>
<dbReference type="EMBL" id="PQGE01000002">
    <property type="protein sequence ID" value="POP47381.1"/>
    <property type="molecule type" value="Genomic_DNA"/>
</dbReference>
<evidence type="ECO:0000313" key="10">
    <source>
        <dbReference type="Proteomes" id="UP000247005"/>
    </source>
</evidence>
<dbReference type="EMBL" id="PQGD01000003">
    <property type="protein sequence ID" value="POP50227.1"/>
    <property type="molecule type" value="Genomic_DNA"/>
</dbReference>
<dbReference type="Pfam" id="PF07317">
    <property type="entry name" value="PilZN"/>
    <property type="match status" value="1"/>
</dbReference>
<keyword evidence="3 4" id="KW-0975">Bacterial flagellum</keyword>
<dbReference type="GO" id="GO:0035438">
    <property type="term" value="F:cyclic-di-GMP binding"/>
    <property type="evidence" value="ECO:0007669"/>
    <property type="project" value="UniProtKB-UniRule"/>
</dbReference>
<keyword evidence="9" id="KW-1185">Reference proteome</keyword>
<dbReference type="GO" id="GO:0071945">
    <property type="term" value="P:regulation of bacterial-type flagellum-dependent cell motility by regulation of motor speed"/>
    <property type="evidence" value="ECO:0007669"/>
    <property type="project" value="UniProtKB-UniRule"/>
</dbReference>
<comment type="subcellular location">
    <subcellularLocation>
        <location evidence="4">Bacterial flagellum basal body</location>
    </subcellularLocation>
</comment>
<keyword evidence="8" id="KW-0966">Cell projection</keyword>
<dbReference type="InterPro" id="IPR009926">
    <property type="entry name" value="T3SS_YcgR_PilZN"/>
</dbReference>
<dbReference type="InterPro" id="IPR009875">
    <property type="entry name" value="PilZ_domain"/>
</dbReference>
<comment type="function">
    <text evidence="4">Acts as a flagellar brake, regulating swimming and swarming in a bis-(3'-5') cyclic diguanylic acid (c-di-GMP)-dependent manner. Binds 1 c-di-GMP dimer per subunit. Increasing levels of c-di-GMP lead to decreased motility.</text>
</comment>
<comment type="caution">
    <text evidence="8">The sequence shown here is derived from an EMBL/GenBank/DDBJ whole genome shotgun (WGS) entry which is preliminary data.</text>
</comment>
<dbReference type="RefSeq" id="WP_103674767.1">
    <property type="nucleotide sequence ID" value="NZ_PQGD01000003.1"/>
</dbReference>
<dbReference type="InterPro" id="IPR012349">
    <property type="entry name" value="Split_barrel_FMN-bd"/>
</dbReference>
<evidence type="ECO:0000313" key="7">
    <source>
        <dbReference type="EMBL" id="POP47381.1"/>
    </source>
</evidence>
<dbReference type="AlphaFoldDB" id="A0A2P5GUJ5"/>
<accession>A0A2P5GUJ5</accession>
<dbReference type="Proteomes" id="UP000237073">
    <property type="component" value="Unassembled WGS sequence"/>
</dbReference>
<dbReference type="HAMAP" id="MF_01457">
    <property type="entry name" value="YcgR"/>
    <property type="match status" value="1"/>
</dbReference>
<dbReference type="Proteomes" id="UP000247005">
    <property type="component" value="Unassembled WGS sequence"/>
</dbReference>
<evidence type="ECO:0000313" key="8">
    <source>
        <dbReference type="EMBL" id="POP50227.1"/>
    </source>
</evidence>
<keyword evidence="8" id="KW-0969">Cilium</keyword>
<keyword evidence="8" id="KW-0282">Flagellum</keyword>
<sequence length="243" mass="27927">MTHHSEQFLKQNPLAVLGVLRDLHKQQIPIRVCWASGQFISRILDVSQEQLVIDFGSQDYENSAVQRAQNIEITAETQGAKVEFHLPVLRSAAWQQLPAFITPLPPSLWFLQRREYFRISAPLHPAYFCHARLADNSVIRFRLYDLSLGGMGALMDNPPPESLQPGVRLSQIELDMGEWGRFHFDVQLIAITERKVVDGKNETISTPRLSFRFLNVSPAAERELQRIIFSLEREARERAKKVR</sequence>
<organism evidence="8 10">
    <name type="scientific">Superficieibacter electus</name>
    <dbReference type="NCBI Taxonomy" id="2022662"/>
    <lineage>
        <taxon>Bacteria</taxon>
        <taxon>Pseudomonadati</taxon>
        <taxon>Pseudomonadota</taxon>
        <taxon>Gammaproteobacteria</taxon>
        <taxon>Enterobacterales</taxon>
        <taxon>Enterobacteriaceae</taxon>
        <taxon>Superficieibacter</taxon>
    </lineage>
</organism>
<dbReference type="Pfam" id="PF07238">
    <property type="entry name" value="PilZ"/>
    <property type="match status" value="1"/>
</dbReference>
<evidence type="ECO:0000259" key="6">
    <source>
        <dbReference type="Pfam" id="PF07317"/>
    </source>
</evidence>
<reference evidence="9 10" key="1">
    <citation type="submission" date="2018-01" db="EMBL/GenBank/DDBJ databases">
        <title>Superficieibacter electus gen. nov., sp. nov., an extended-spectrum beta-lactamase possessing member of the Enterobacteriaceae family, isolated from intensive care unit surfaces.</title>
        <authorList>
            <person name="Potter R.F."/>
            <person name="D'Souza A.W."/>
        </authorList>
    </citation>
    <scope>NUCLEOTIDE SEQUENCE [LARGE SCALE GENOMIC DNA]</scope>
    <source>
        <strain evidence="8 10">BP-1</strain>
        <strain evidence="7 9">BP-2</strain>
    </source>
</reference>
<evidence type="ECO:0000259" key="5">
    <source>
        <dbReference type="Pfam" id="PF07238"/>
    </source>
</evidence>
<dbReference type="Gene3D" id="2.40.10.220">
    <property type="entry name" value="predicted glycosyltransferase like domains"/>
    <property type="match status" value="1"/>
</dbReference>
<evidence type="ECO:0000313" key="9">
    <source>
        <dbReference type="Proteomes" id="UP000237073"/>
    </source>
</evidence>
<evidence type="ECO:0000256" key="2">
    <source>
        <dbReference type="ARBA" id="ARBA00022741"/>
    </source>
</evidence>
<dbReference type="GO" id="GO:0009425">
    <property type="term" value="C:bacterial-type flagellum basal body"/>
    <property type="evidence" value="ECO:0007669"/>
    <property type="project" value="UniProtKB-SubCell"/>
</dbReference>
<keyword evidence="1 4" id="KW-0973">c-di-GMP</keyword>